<dbReference type="GO" id="GO:0005829">
    <property type="term" value="C:cytosol"/>
    <property type="evidence" value="ECO:0007669"/>
    <property type="project" value="TreeGrafter"/>
</dbReference>
<dbReference type="Proteomes" id="UP001366166">
    <property type="component" value="Chromosome"/>
</dbReference>
<feature type="binding site" evidence="8">
    <location>
        <position position="49"/>
    </location>
    <ligand>
        <name>beta-alanine</name>
        <dbReference type="ChEBI" id="CHEBI:57966"/>
    </ligand>
</feature>
<dbReference type="NCBIfam" id="TIGR00018">
    <property type="entry name" value="panC"/>
    <property type="match status" value="1"/>
</dbReference>
<dbReference type="Gene3D" id="3.30.1300.10">
    <property type="entry name" value="Pantoate-beta-alanine ligase, C-terminal domain"/>
    <property type="match status" value="1"/>
</dbReference>
<dbReference type="PANTHER" id="PTHR21299:SF1">
    <property type="entry name" value="PANTOATE--BETA-ALANINE LIGASE"/>
    <property type="match status" value="1"/>
</dbReference>
<keyword evidence="5 8" id="KW-0547">Nucleotide-binding</keyword>
<keyword evidence="3 8" id="KW-0436">Ligase</keyword>
<comment type="subcellular location">
    <subcellularLocation>
        <location evidence="8">Cytoplasm</location>
    </subcellularLocation>
</comment>
<dbReference type="Pfam" id="PF02569">
    <property type="entry name" value="Pantoate_ligase"/>
    <property type="match status" value="1"/>
</dbReference>
<feature type="active site" description="Proton donor" evidence="8">
    <location>
        <position position="25"/>
    </location>
</feature>
<feature type="binding site" evidence="8">
    <location>
        <position position="164"/>
    </location>
    <ligand>
        <name>ATP</name>
        <dbReference type="ChEBI" id="CHEBI:30616"/>
    </ligand>
</feature>
<comment type="pathway">
    <text evidence="1 8">Cofactor biosynthesis; (R)-pantothenate biosynthesis; (R)-pantothenate from (R)-pantoate and beta-alanine: step 1/1.</text>
</comment>
<dbReference type="Gene3D" id="3.40.50.620">
    <property type="entry name" value="HUPs"/>
    <property type="match status" value="1"/>
</dbReference>
<organism evidence="9 10">
    <name type="scientific">Desulfoferula mesophila</name>
    <dbReference type="NCBI Taxonomy" id="3058419"/>
    <lineage>
        <taxon>Bacteria</taxon>
        <taxon>Pseudomonadati</taxon>
        <taxon>Thermodesulfobacteriota</taxon>
        <taxon>Desulfarculia</taxon>
        <taxon>Desulfarculales</taxon>
        <taxon>Desulfarculaceae</taxon>
        <taxon>Desulfoferula</taxon>
    </lineage>
</organism>
<keyword evidence="10" id="KW-1185">Reference proteome</keyword>
<feature type="binding site" evidence="8">
    <location>
        <begin position="135"/>
        <end position="138"/>
    </location>
    <ligand>
        <name>ATP</name>
        <dbReference type="ChEBI" id="CHEBI:30616"/>
    </ligand>
</feature>
<keyword evidence="8" id="KW-0963">Cytoplasm</keyword>
<comment type="subunit">
    <text evidence="8">Homodimer.</text>
</comment>
<evidence type="ECO:0000256" key="4">
    <source>
        <dbReference type="ARBA" id="ARBA00022655"/>
    </source>
</evidence>
<gene>
    <name evidence="8 9" type="primary">panC</name>
    <name evidence="9" type="ORF">FAK_01810</name>
</gene>
<dbReference type="EMBL" id="AP028679">
    <property type="protein sequence ID" value="BEQ13115.1"/>
    <property type="molecule type" value="Genomic_DNA"/>
</dbReference>
<sequence>MSAQVRSQGKRVALVPTMGALHAGHLALVEYARSQADFLVVSIFVNPLQFDRDADLDAYPRTWEADHALCAEHGVDAIYAPTPPAMYPEGFATKVMVSGLGQGLCGAHRPGHFDGVTTVVAKLFGAVLPHVAVFGQKDYQQLKIVQRMAADLNFEVEVVGRPTVREADGLALSSRNVHLDPEQREQALCLRRALDRAQELAQSGERDVQTIKAAAAKVVEGASLARMEYMEVVDAENLAPLIRLEGPARMALAVWLGTTRLIDNDALMG</sequence>
<dbReference type="InterPro" id="IPR003721">
    <property type="entry name" value="Pantoate_ligase"/>
</dbReference>
<dbReference type="SUPFAM" id="SSF52374">
    <property type="entry name" value="Nucleotidylyl transferase"/>
    <property type="match status" value="1"/>
</dbReference>
<dbReference type="GO" id="GO:0004592">
    <property type="term" value="F:pantoate-beta-alanine ligase activity"/>
    <property type="evidence" value="ECO:0007669"/>
    <property type="project" value="UniProtKB-UniRule"/>
</dbReference>
<dbReference type="FunFam" id="3.30.1300.10:FF:000001">
    <property type="entry name" value="Pantothenate synthetase"/>
    <property type="match status" value="1"/>
</dbReference>
<comment type="function">
    <text evidence="8">Catalyzes the condensation of pantoate with beta-alanine in an ATP-dependent reaction via a pantoyl-adenylate intermediate.</text>
</comment>
<comment type="catalytic activity">
    <reaction evidence="7 8">
        <text>(R)-pantoate + beta-alanine + ATP = (R)-pantothenate + AMP + diphosphate + H(+)</text>
        <dbReference type="Rhea" id="RHEA:10912"/>
        <dbReference type="ChEBI" id="CHEBI:15378"/>
        <dbReference type="ChEBI" id="CHEBI:15980"/>
        <dbReference type="ChEBI" id="CHEBI:29032"/>
        <dbReference type="ChEBI" id="CHEBI:30616"/>
        <dbReference type="ChEBI" id="CHEBI:33019"/>
        <dbReference type="ChEBI" id="CHEBI:57966"/>
        <dbReference type="ChEBI" id="CHEBI:456215"/>
        <dbReference type="EC" id="6.3.2.1"/>
    </reaction>
</comment>
<dbReference type="EC" id="6.3.2.1" evidence="8"/>
<evidence type="ECO:0000256" key="3">
    <source>
        <dbReference type="ARBA" id="ARBA00022598"/>
    </source>
</evidence>
<evidence type="ECO:0000256" key="6">
    <source>
        <dbReference type="ARBA" id="ARBA00022840"/>
    </source>
</evidence>
<keyword evidence="6 8" id="KW-0067">ATP-binding</keyword>
<accession>A0AAU9EAW0</accession>
<evidence type="ECO:0000313" key="9">
    <source>
        <dbReference type="EMBL" id="BEQ13115.1"/>
    </source>
</evidence>
<dbReference type="InterPro" id="IPR004821">
    <property type="entry name" value="Cyt_trans-like"/>
</dbReference>
<comment type="miscellaneous">
    <text evidence="8">The reaction proceeds by a bi uni uni bi ping pong mechanism.</text>
</comment>
<feature type="binding site" evidence="8">
    <location>
        <position position="49"/>
    </location>
    <ligand>
        <name>(R)-pantoate</name>
        <dbReference type="ChEBI" id="CHEBI:15980"/>
    </ligand>
</feature>
<protein>
    <recommendedName>
        <fullName evidence="8">Pantothenate synthetase</fullName>
        <shortName evidence="8">PS</shortName>
        <ecNumber evidence="8">6.3.2.1</ecNumber>
    </recommendedName>
    <alternativeName>
        <fullName evidence="8">Pantoate--beta-alanine ligase</fullName>
    </alternativeName>
    <alternativeName>
        <fullName evidence="8">Pantoate-activating enzyme</fullName>
    </alternativeName>
</protein>
<proteinExistence type="inferred from homology"/>
<dbReference type="PANTHER" id="PTHR21299">
    <property type="entry name" value="CYTIDYLATE KINASE/PANTOATE-BETA-ALANINE LIGASE"/>
    <property type="match status" value="1"/>
</dbReference>
<dbReference type="HAMAP" id="MF_00158">
    <property type="entry name" value="PanC"/>
    <property type="match status" value="1"/>
</dbReference>
<evidence type="ECO:0000256" key="8">
    <source>
        <dbReference type="HAMAP-Rule" id="MF_00158"/>
    </source>
</evidence>
<dbReference type="NCBIfam" id="TIGR00125">
    <property type="entry name" value="cyt_tran_rel"/>
    <property type="match status" value="1"/>
</dbReference>
<evidence type="ECO:0000313" key="10">
    <source>
        <dbReference type="Proteomes" id="UP001366166"/>
    </source>
</evidence>
<dbReference type="GO" id="GO:0015940">
    <property type="term" value="P:pantothenate biosynthetic process"/>
    <property type="evidence" value="ECO:0007669"/>
    <property type="project" value="UniProtKB-UniRule"/>
</dbReference>
<dbReference type="InterPro" id="IPR014729">
    <property type="entry name" value="Rossmann-like_a/b/a_fold"/>
</dbReference>
<evidence type="ECO:0000256" key="7">
    <source>
        <dbReference type="ARBA" id="ARBA00048258"/>
    </source>
</evidence>
<dbReference type="GO" id="GO:0005524">
    <property type="term" value="F:ATP binding"/>
    <property type="evidence" value="ECO:0007669"/>
    <property type="project" value="UniProtKB-KW"/>
</dbReference>
<comment type="similarity">
    <text evidence="2 8">Belongs to the pantothenate synthetase family.</text>
</comment>
<dbReference type="KEGG" id="dmp:FAK_01810"/>
<keyword evidence="4 8" id="KW-0566">Pantothenate biosynthesis</keyword>
<evidence type="ECO:0000256" key="5">
    <source>
        <dbReference type="ARBA" id="ARBA00022741"/>
    </source>
</evidence>
<feature type="binding site" evidence="8">
    <location>
        <begin position="172"/>
        <end position="175"/>
    </location>
    <ligand>
        <name>ATP</name>
        <dbReference type="ChEBI" id="CHEBI:30616"/>
    </ligand>
</feature>
<dbReference type="CDD" id="cd00560">
    <property type="entry name" value="PanC"/>
    <property type="match status" value="1"/>
</dbReference>
<dbReference type="AlphaFoldDB" id="A0AAU9EAW0"/>
<evidence type="ECO:0000256" key="1">
    <source>
        <dbReference type="ARBA" id="ARBA00004990"/>
    </source>
</evidence>
<feature type="binding site" evidence="8">
    <location>
        <begin position="18"/>
        <end position="25"/>
    </location>
    <ligand>
        <name>ATP</name>
        <dbReference type="ChEBI" id="CHEBI:30616"/>
    </ligand>
</feature>
<reference evidence="10" key="1">
    <citation type="journal article" date="2023" name="Arch. Microbiol.">
        <title>Desulfoferula mesophilus gen. nov. sp. nov., a mesophilic sulfate-reducing bacterium isolated from a brackish lake sediment.</title>
        <authorList>
            <person name="Watanabe T."/>
            <person name="Yabe T."/>
            <person name="Tsuji J.M."/>
            <person name="Fukui M."/>
        </authorList>
    </citation>
    <scope>NUCLEOTIDE SEQUENCE [LARGE SCALE GENOMIC DNA]</scope>
    <source>
        <strain evidence="10">12FAK</strain>
    </source>
</reference>
<feature type="binding site" evidence="8">
    <location>
        <position position="141"/>
    </location>
    <ligand>
        <name>(R)-pantoate</name>
        <dbReference type="ChEBI" id="CHEBI:15980"/>
    </ligand>
</feature>
<dbReference type="InterPro" id="IPR042176">
    <property type="entry name" value="Pantoate_ligase_C"/>
</dbReference>
<name>A0AAU9EAW0_9BACT</name>
<evidence type="ECO:0000256" key="2">
    <source>
        <dbReference type="ARBA" id="ARBA00009256"/>
    </source>
</evidence>